<sequence length="340" mass="37944">MANRSRVITISPLVLNHDDDLELDLDLWEVVNPSDGEYSDDSFSVDSLSDDDVISLDDDASFVISPPPQTLPVTDDDGELPADLVLDGDDVVSDQVDDKHLRWAQRRMVLLRGGSTYSFGITLGDYANRGVCYDDGGGDSDHVADDGEYYDDSYDLDEELVPRSVCKKLGRQRMRKLGKRAIAKVLTSKTSPYGCVRECADKGCDETHTDPKLKTLLFFLLSFQAVEMTVKIRLARFGCKHRPFYRVVAADDKSRRDGKQIEVLGFYDPLQGKEDANRVSLKFDRIKYWLSVGAQPTDSVENMLFRAGLIPPKSMVVRGSKNGQQSTNHHVSPITGEILN</sequence>
<organism evidence="6 7">
    <name type="scientific">Brassica napus</name>
    <name type="common">Rape</name>
    <dbReference type="NCBI Taxonomy" id="3708"/>
    <lineage>
        <taxon>Eukaryota</taxon>
        <taxon>Viridiplantae</taxon>
        <taxon>Streptophyta</taxon>
        <taxon>Embryophyta</taxon>
        <taxon>Tracheophyta</taxon>
        <taxon>Spermatophyta</taxon>
        <taxon>Magnoliopsida</taxon>
        <taxon>eudicotyledons</taxon>
        <taxon>Gunneridae</taxon>
        <taxon>Pentapetalae</taxon>
        <taxon>rosids</taxon>
        <taxon>malvids</taxon>
        <taxon>Brassicales</taxon>
        <taxon>Brassicaceae</taxon>
        <taxon>Brassiceae</taxon>
        <taxon>Brassica</taxon>
    </lineage>
</organism>
<evidence type="ECO:0000313" key="7">
    <source>
        <dbReference type="Proteomes" id="UP000824890"/>
    </source>
</evidence>
<dbReference type="PANTHER" id="PTHR12919">
    <property type="entry name" value="30S RIBOSOMAL PROTEIN S16"/>
    <property type="match status" value="1"/>
</dbReference>
<feature type="compositionally biased region" description="Polar residues" evidence="5">
    <location>
        <begin position="321"/>
        <end position="330"/>
    </location>
</feature>
<evidence type="ECO:0008006" key="8">
    <source>
        <dbReference type="Google" id="ProtNLM"/>
    </source>
</evidence>
<dbReference type="PANTHER" id="PTHR12919:SF34">
    <property type="entry name" value="SMALL RIBOSOMAL SUBUNIT PROTEIN BS16CY"/>
    <property type="match status" value="1"/>
</dbReference>
<name>A0ABQ8B7M0_BRANA</name>
<dbReference type="InterPro" id="IPR000307">
    <property type="entry name" value="Ribosomal_bS16"/>
</dbReference>
<comment type="subcellular location">
    <subcellularLocation>
        <location evidence="1">Plastid</location>
        <location evidence="1">Chloroplast</location>
    </subcellularLocation>
</comment>
<accession>A0ABQ8B7M0</accession>
<gene>
    <name evidence="6" type="ORF">HID58_040307</name>
</gene>
<dbReference type="NCBIfam" id="TIGR00002">
    <property type="entry name" value="S16"/>
    <property type="match status" value="1"/>
</dbReference>
<dbReference type="Pfam" id="PF00886">
    <property type="entry name" value="Ribosomal_S16"/>
    <property type="match status" value="1"/>
</dbReference>
<evidence type="ECO:0000313" key="6">
    <source>
        <dbReference type="EMBL" id="KAH0900804.1"/>
    </source>
</evidence>
<keyword evidence="7" id="KW-1185">Reference proteome</keyword>
<protein>
    <recommendedName>
        <fullName evidence="8">30S ribosomal protein S16</fullName>
    </recommendedName>
</protein>
<feature type="region of interest" description="Disordered" evidence="5">
    <location>
        <begin position="318"/>
        <end position="340"/>
    </location>
</feature>
<comment type="caution">
    <text evidence="6">The sequence shown here is derived from an EMBL/GenBank/DDBJ whole genome shotgun (WGS) entry which is preliminary data.</text>
</comment>
<evidence type="ECO:0000256" key="2">
    <source>
        <dbReference type="ARBA" id="ARBA00006668"/>
    </source>
</evidence>
<dbReference type="Proteomes" id="UP000824890">
    <property type="component" value="Unassembled WGS sequence"/>
</dbReference>
<evidence type="ECO:0000256" key="3">
    <source>
        <dbReference type="ARBA" id="ARBA00022980"/>
    </source>
</evidence>
<dbReference type="HAMAP" id="MF_00385">
    <property type="entry name" value="Ribosomal_bS16"/>
    <property type="match status" value="1"/>
</dbReference>
<evidence type="ECO:0000256" key="4">
    <source>
        <dbReference type="ARBA" id="ARBA00023274"/>
    </source>
</evidence>
<keyword evidence="3" id="KW-0689">Ribosomal protein</keyword>
<evidence type="ECO:0000256" key="1">
    <source>
        <dbReference type="ARBA" id="ARBA00004229"/>
    </source>
</evidence>
<dbReference type="Gene3D" id="3.30.1320.10">
    <property type="match status" value="1"/>
</dbReference>
<keyword evidence="4" id="KW-0687">Ribonucleoprotein</keyword>
<reference evidence="6 7" key="1">
    <citation type="submission" date="2021-05" db="EMBL/GenBank/DDBJ databases">
        <title>Genome Assembly of Synthetic Allotetraploid Brassica napus Reveals Homoeologous Exchanges between Subgenomes.</title>
        <authorList>
            <person name="Davis J.T."/>
        </authorList>
    </citation>
    <scope>NUCLEOTIDE SEQUENCE [LARGE SCALE GENOMIC DNA]</scope>
    <source>
        <strain evidence="7">cv. Da-Ae</strain>
        <tissue evidence="6">Seedling</tissue>
    </source>
</reference>
<evidence type="ECO:0000256" key="5">
    <source>
        <dbReference type="SAM" id="MobiDB-lite"/>
    </source>
</evidence>
<dbReference type="InterPro" id="IPR023803">
    <property type="entry name" value="Ribosomal_bS16_dom_sf"/>
</dbReference>
<comment type="similarity">
    <text evidence="2">Belongs to the bacterial ribosomal protein bS16 family.</text>
</comment>
<dbReference type="EMBL" id="JAGKQM010000011">
    <property type="protein sequence ID" value="KAH0900804.1"/>
    <property type="molecule type" value="Genomic_DNA"/>
</dbReference>
<proteinExistence type="inferred from homology"/>
<dbReference type="SUPFAM" id="SSF54565">
    <property type="entry name" value="Ribosomal protein S16"/>
    <property type="match status" value="1"/>
</dbReference>